<accession>A0A7K0FNU8</accession>
<gene>
    <name evidence="1" type="ORF">GJJ64_10735</name>
</gene>
<evidence type="ECO:0000313" key="1">
    <source>
        <dbReference type="EMBL" id="MRX47669.1"/>
    </source>
</evidence>
<name>A0A7K0FNU8_9SPHI</name>
<dbReference type="InterPro" id="IPR017853">
    <property type="entry name" value="GH"/>
</dbReference>
<keyword evidence="2" id="KW-1185">Reference proteome</keyword>
<dbReference type="RefSeq" id="WP_154287771.1">
    <property type="nucleotide sequence ID" value="NZ_WKJI01000002.1"/>
</dbReference>
<protein>
    <recommendedName>
        <fullName evidence="3">Cellulase family glycosylhydrolase</fullName>
    </recommendedName>
</protein>
<reference evidence="1 2" key="1">
    <citation type="submission" date="2019-11" db="EMBL/GenBank/DDBJ databases">
        <authorList>
            <person name="Cheng Q."/>
            <person name="Yang Z."/>
        </authorList>
    </citation>
    <scope>NUCLEOTIDE SEQUENCE [LARGE SCALE GENOMIC DNA]</scope>
    <source>
        <strain evidence="1 2">HX-22-1</strain>
    </source>
</reference>
<proteinExistence type="predicted"/>
<evidence type="ECO:0000313" key="2">
    <source>
        <dbReference type="Proteomes" id="UP000462931"/>
    </source>
</evidence>
<dbReference type="SUPFAM" id="SSF51445">
    <property type="entry name" value="(Trans)glycosidases"/>
    <property type="match status" value="1"/>
</dbReference>
<organism evidence="1 2">
    <name type="scientific">Pedobacter puniceum</name>
    <dbReference type="NCBI Taxonomy" id="2666136"/>
    <lineage>
        <taxon>Bacteria</taxon>
        <taxon>Pseudomonadati</taxon>
        <taxon>Bacteroidota</taxon>
        <taxon>Sphingobacteriia</taxon>
        <taxon>Sphingobacteriales</taxon>
        <taxon>Sphingobacteriaceae</taxon>
        <taxon>Pedobacter</taxon>
    </lineage>
</organism>
<evidence type="ECO:0008006" key="3">
    <source>
        <dbReference type="Google" id="ProtNLM"/>
    </source>
</evidence>
<sequence>MLLQEVSLVLIAPFQKVVKHRVQLLTTILLTTTVVLFSCKKVATEEEKKLVLKDLFVEREPYNFILGTHAISGSYKLTNSNGLLEQAQKVREMGSNILKISLGKNSPETYGIREAVASKTTLDLFANNAAYKIACDLDFKYIFFWVHTLTNVDWKNNLSRANEKILYDEMYNFATYILNRYNNSGKTFLIGNWEGDWLLIPNYDRNATPSTAVLNNMAKWFQIRQKAIDDAKAASTSKNVYMYHYIEANLVEKGMNGQPCVAQSVIPQVNVDLISYSSYEAIKDKTYARKKSDLTAIFNYLESKLQPKSSLPFSRRVFIGEYGYQAESSRPATFQQQFEESKEIMKISFELNLPFALHWQMYNNEYDDVTKASKHMSLINEQGEKTRLYFLHQNFYQKMNTYLKEEKLKNNAYPNSEQFRAKAIEVLATL</sequence>
<dbReference type="Proteomes" id="UP000462931">
    <property type="component" value="Unassembled WGS sequence"/>
</dbReference>
<dbReference type="AlphaFoldDB" id="A0A7K0FNU8"/>
<comment type="caution">
    <text evidence="1">The sequence shown here is derived from an EMBL/GenBank/DDBJ whole genome shotgun (WGS) entry which is preliminary data.</text>
</comment>
<dbReference type="EMBL" id="WKJI01000002">
    <property type="protein sequence ID" value="MRX47669.1"/>
    <property type="molecule type" value="Genomic_DNA"/>
</dbReference>